<gene>
    <name evidence="2" type="ORF">ACFOW8_26245</name>
</gene>
<dbReference type="InterPro" id="IPR000415">
    <property type="entry name" value="Nitroreductase-like"/>
</dbReference>
<evidence type="ECO:0000313" key="2">
    <source>
        <dbReference type="EMBL" id="MFC4128433.1"/>
    </source>
</evidence>
<feature type="region of interest" description="Disordered" evidence="1">
    <location>
        <begin position="302"/>
        <end position="331"/>
    </location>
</feature>
<dbReference type="EMBL" id="JBHSBA010000015">
    <property type="protein sequence ID" value="MFC4128433.1"/>
    <property type="molecule type" value="Genomic_DNA"/>
</dbReference>
<accession>A0ABV8LE08</accession>
<dbReference type="Proteomes" id="UP001595767">
    <property type="component" value="Unassembled WGS sequence"/>
</dbReference>
<dbReference type="SUPFAM" id="SSF55469">
    <property type="entry name" value="FMN-dependent nitroreductase-like"/>
    <property type="match status" value="1"/>
</dbReference>
<dbReference type="Gene3D" id="3.40.109.10">
    <property type="entry name" value="NADH Oxidase"/>
    <property type="match status" value="1"/>
</dbReference>
<dbReference type="InterPro" id="IPR050627">
    <property type="entry name" value="Nitroreductase/BluB"/>
</dbReference>
<evidence type="ECO:0000313" key="3">
    <source>
        <dbReference type="Proteomes" id="UP001595767"/>
    </source>
</evidence>
<dbReference type="PANTHER" id="PTHR23026:SF123">
    <property type="entry name" value="NAD(P)H NITROREDUCTASE RV3131-RELATED"/>
    <property type="match status" value="1"/>
</dbReference>
<keyword evidence="3" id="KW-1185">Reference proteome</keyword>
<organism evidence="2 3">
    <name type="scientific">Nocardia rhizosphaerae</name>
    <dbReference type="NCBI Taxonomy" id="1691571"/>
    <lineage>
        <taxon>Bacteria</taxon>
        <taxon>Bacillati</taxon>
        <taxon>Actinomycetota</taxon>
        <taxon>Actinomycetes</taxon>
        <taxon>Mycobacteriales</taxon>
        <taxon>Nocardiaceae</taxon>
        <taxon>Nocardia</taxon>
    </lineage>
</organism>
<dbReference type="PANTHER" id="PTHR23026">
    <property type="entry name" value="NADPH NITROREDUCTASE"/>
    <property type="match status" value="1"/>
</dbReference>
<comment type="caution">
    <text evidence="2">The sequence shown here is derived from an EMBL/GenBank/DDBJ whole genome shotgun (WGS) entry which is preliminary data.</text>
</comment>
<dbReference type="RefSeq" id="WP_378554194.1">
    <property type="nucleotide sequence ID" value="NZ_JBHSBA010000015.1"/>
</dbReference>
<name>A0ABV8LE08_9NOCA</name>
<dbReference type="NCBIfam" id="NF047509">
    <property type="entry name" value="Rv3131_FMN_oxido"/>
    <property type="match status" value="1"/>
</dbReference>
<sequence length="331" mass="35472">MTGRQVPDVGTVRAVVESAARAPSLHNSQPWRWRWDGTTADLHVDAERLLPATDMFNREGVLGCGVVLQHAEVAWAAAGWHTRTSLFPEPTVRAHVAAVEPVEPRPPTAAQRCLAAAIGRRYTDRMPMDAPPEWLTTSQVLTFLAHRFGTTATFLDADQVTELRRISALTTRVRRYDPRYQDELRWWTAGPEHGAAGVPSTALPGCAEVPLNREFPVGTLDADPAAGGADDAAAVAVLSTTGDSAVDLLDCGRALSAVLLDCTQAGLSTGTVTHVVELPSARLLVSELVGQRFPQVLVRIGGARTPAPPRTPRRPVDSMLELTAGPQVAAE</sequence>
<reference evidence="3" key="1">
    <citation type="journal article" date="2019" name="Int. J. Syst. Evol. Microbiol.">
        <title>The Global Catalogue of Microorganisms (GCM) 10K type strain sequencing project: providing services to taxonomists for standard genome sequencing and annotation.</title>
        <authorList>
            <consortium name="The Broad Institute Genomics Platform"/>
            <consortium name="The Broad Institute Genome Sequencing Center for Infectious Disease"/>
            <person name="Wu L."/>
            <person name="Ma J."/>
        </authorList>
    </citation>
    <scope>NUCLEOTIDE SEQUENCE [LARGE SCALE GENOMIC DNA]</scope>
    <source>
        <strain evidence="3">CGMCC 4.7204</strain>
    </source>
</reference>
<protein>
    <submittedName>
        <fullName evidence="2">Acg family FMN-binding oxidoreductase</fullName>
    </submittedName>
</protein>
<proteinExistence type="predicted"/>
<evidence type="ECO:0000256" key="1">
    <source>
        <dbReference type="SAM" id="MobiDB-lite"/>
    </source>
</evidence>